<dbReference type="AlphaFoldDB" id="A0AAD5UJC9"/>
<proteinExistence type="inferred from homology"/>
<evidence type="ECO:0000256" key="5">
    <source>
        <dbReference type="SAM" id="Phobius"/>
    </source>
</evidence>
<dbReference type="GO" id="GO:0042765">
    <property type="term" value="C:GPI-anchor transamidase complex"/>
    <property type="evidence" value="ECO:0007669"/>
    <property type="project" value="InterPro"/>
</dbReference>
<dbReference type="Pfam" id="PF01650">
    <property type="entry name" value="Peptidase_C13"/>
    <property type="match status" value="1"/>
</dbReference>
<keyword evidence="5" id="KW-1133">Transmembrane helix</keyword>
<comment type="similarity">
    <text evidence="2">Belongs to the peptidase C13 family.</text>
</comment>
<gene>
    <name evidence="6" type="primary">GPI8</name>
    <name evidence="6" type="ORF">HK103_001695</name>
</gene>
<dbReference type="EMBL" id="JADGKB010000015">
    <property type="protein sequence ID" value="KAJ3259804.1"/>
    <property type="molecule type" value="Genomic_DNA"/>
</dbReference>
<dbReference type="GO" id="GO:0006506">
    <property type="term" value="P:GPI anchor biosynthetic process"/>
    <property type="evidence" value="ECO:0007669"/>
    <property type="project" value="UniProtKB-KW"/>
</dbReference>
<evidence type="ECO:0000256" key="4">
    <source>
        <dbReference type="ARBA" id="ARBA00022729"/>
    </source>
</evidence>
<dbReference type="Gene3D" id="3.40.50.1460">
    <property type="match status" value="1"/>
</dbReference>
<dbReference type="InterPro" id="IPR028361">
    <property type="entry name" value="GPI_transamidase"/>
</dbReference>
<dbReference type="InterPro" id="IPR001096">
    <property type="entry name" value="Peptidase_C13"/>
</dbReference>
<comment type="pathway">
    <text evidence="1">Glycolipid biosynthesis; glycosylphosphatidylinositol-anchor biosynthesis.</text>
</comment>
<name>A0AAD5UJC9_9FUNG</name>
<dbReference type="Proteomes" id="UP001210925">
    <property type="component" value="Unassembled WGS sequence"/>
</dbReference>
<keyword evidence="5" id="KW-0812">Transmembrane</keyword>
<keyword evidence="7" id="KW-1185">Reference proteome</keyword>
<reference evidence="6" key="1">
    <citation type="submission" date="2020-05" db="EMBL/GenBank/DDBJ databases">
        <title>Phylogenomic resolution of chytrid fungi.</title>
        <authorList>
            <person name="Stajich J.E."/>
            <person name="Amses K."/>
            <person name="Simmons R."/>
            <person name="Seto K."/>
            <person name="Myers J."/>
            <person name="Bonds A."/>
            <person name="Quandt C.A."/>
            <person name="Barry K."/>
            <person name="Liu P."/>
            <person name="Grigoriev I."/>
            <person name="Longcore J.E."/>
            <person name="James T.Y."/>
        </authorList>
    </citation>
    <scope>NUCLEOTIDE SEQUENCE</scope>
    <source>
        <strain evidence="6">PLAUS21</strain>
    </source>
</reference>
<dbReference type="GO" id="GO:0016255">
    <property type="term" value="P:attachment of GPI anchor to protein"/>
    <property type="evidence" value="ECO:0007669"/>
    <property type="project" value="InterPro"/>
</dbReference>
<evidence type="ECO:0000256" key="3">
    <source>
        <dbReference type="ARBA" id="ARBA00022502"/>
    </source>
</evidence>
<keyword evidence="5" id="KW-0472">Membrane</keyword>
<dbReference type="PANTHER" id="PTHR48067:SF1">
    <property type="entry name" value="GPI-ANCHOR TRANSAMIDASE"/>
    <property type="match status" value="1"/>
</dbReference>
<dbReference type="PANTHER" id="PTHR48067">
    <property type="entry name" value="GPI-ANCHOR TRANSAMIDASE"/>
    <property type="match status" value="1"/>
</dbReference>
<dbReference type="PRINTS" id="PR00776">
    <property type="entry name" value="HEMOGLOBNASE"/>
</dbReference>
<sequence length="296" mass="33608">MLADDVACNSRNPVPATVYNSYLRKLDLYGDNIEVDYRGYDVNVENFIRLLTGRHEEHTPRSKRLLTDDRSNVLVYMTGHGGEDFLKFQDNEELGSQDLADAFAQMYEKKRYHELLFMIDTCQAASMYTKIYSPNILSAASAKSGEPSYSHHADNDIGVAVIDRFTYYNLETFEKMERDDQQSLAKLFSTYNPQLMHSHPTVRGDLFKRHLSKTPVTDFFGGVQSVELTASKTKLAEKKTIIPTEKKVFKELPKVHTSNLLCPTTFLEAIPLNFWIGLALFITLSAISIAAETKPI</sequence>
<keyword evidence="3" id="KW-0337">GPI-anchor biosynthesis</keyword>
<organism evidence="6 7">
    <name type="scientific">Boothiomyces macroporosus</name>
    <dbReference type="NCBI Taxonomy" id="261099"/>
    <lineage>
        <taxon>Eukaryota</taxon>
        <taxon>Fungi</taxon>
        <taxon>Fungi incertae sedis</taxon>
        <taxon>Chytridiomycota</taxon>
        <taxon>Chytridiomycota incertae sedis</taxon>
        <taxon>Chytridiomycetes</taxon>
        <taxon>Rhizophydiales</taxon>
        <taxon>Terramycetaceae</taxon>
        <taxon>Boothiomyces</taxon>
    </lineage>
</organism>
<feature type="transmembrane region" description="Helical" evidence="5">
    <location>
        <begin position="272"/>
        <end position="291"/>
    </location>
</feature>
<evidence type="ECO:0000313" key="7">
    <source>
        <dbReference type="Proteomes" id="UP001210925"/>
    </source>
</evidence>
<evidence type="ECO:0000256" key="2">
    <source>
        <dbReference type="ARBA" id="ARBA00009941"/>
    </source>
</evidence>
<accession>A0AAD5UJC9</accession>
<evidence type="ECO:0000256" key="1">
    <source>
        <dbReference type="ARBA" id="ARBA00004687"/>
    </source>
</evidence>
<dbReference type="GO" id="GO:0006508">
    <property type="term" value="P:proteolysis"/>
    <property type="evidence" value="ECO:0007669"/>
    <property type="project" value="InterPro"/>
</dbReference>
<evidence type="ECO:0000313" key="6">
    <source>
        <dbReference type="EMBL" id="KAJ3259804.1"/>
    </source>
</evidence>
<protein>
    <submittedName>
        <fullName evidence="6">Glycosylphosphatidylinositol anchor biosynthesis</fullName>
    </submittedName>
</protein>
<comment type="caution">
    <text evidence="6">The sequence shown here is derived from an EMBL/GenBank/DDBJ whole genome shotgun (WGS) entry which is preliminary data.</text>
</comment>
<keyword evidence="4" id="KW-0732">Signal</keyword>
<dbReference type="GO" id="GO:0003923">
    <property type="term" value="F:GPI-anchor transamidase activity"/>
    <property type="evidence" value="ECO:0007669"/>
    <property type="project" value="InterPro"/>
</dbReference>